<dbReference type="OrthoDB" id="4770059at2759"/>
<keyword evidence="1" id="KW-0472">Membrane</keyword>
<comment type="caution">
    <text evidence="2">The sequence shown here is derived from an EMBL/GenBank/DDBJ whole genome shotgun (WGS) entry which is preliminary data.</text>
</comment>
<feature type="transmembrane region" description="Helical" evidence="1">
    <location>
        <begin position="283"/>
        <end position="305"/>
    </location>
</feature>
<evidence type="ECO:0000313" key="2">
    <source>
        <dbReference type="EMBL" id="CAI6339860.1"/>
    </source>
</evidence>
<dbReference type="AlphaFoldDB" id="A0A9W4XTA8"/>
<name>A0A9W4XTA8_9PLEO</name>
<sequence length="395" mass="43133">MSITLQPLSQPYTFDSPAPSPTLIVTPAPEPSSRPTNVPMLTTIYRYPTNCKSQWYLGSVPYEYNTFVFSWGDSRFGPYAVDPSYTLCLPFSARPIYSPGICPEDHTVADITQHYMANSINKTTTWWKGICCRSEMMFHPLLTSWYDTRKTVADPLCVSQLATPINAYSPITFYGDSTTVFIDYTSLVFGNMTSGASVVETNSTTGLKTLIQSGWAIAGGLQVAWEMSDFSLFPTDYASSLAEQMNISLNLSITSKDPGPITATSPQPPPSKIDKGSIGKGSIIGIIVGAIAGAILLGTSILFVLRRRHNKLKTRKDANREGGDQDQGVGIRPWYLGGLWKSEADASAERKELEAQHGSGEMDTAYEIKEIDSRTVYVVPGPPAELPASDKATFI</sequence>
<dbReference type="Proteomes" id="UP001152607">
    <property type="component" value="Unassembled WGS sequence"/>
</dbReference>
<evidence type="ECO:0000256" key="1">
    <source>
        <dbReference type="SAM" id="Phobius"/>
    </source>
</evidence>
<keyword evidence="3" id="KW-1185">Reference proteome</keyword>
<organism evidence="2 3">
    <name type="scientific">Periconia digitata</name>
    <dbReference type="NCBI Taxonomy" id="1303443"/>
    <lineage>
        <taxon>Eukaryota</taxon>
        <taxon>Fungi</taxon>
        <taxon>Dikarya</taxon>
        <taxon>Ascomycota</taxon>
        <taxon>Pezizomycotina</taxon>
        <taxon>Dothideomycetes</taxon>
        <taxon>Pleosporomycetidae</taxon>
        <taxon>Pleosporales</taxon>
        <taxon>Massarineae</taxon>
        <taxon>Periconiaceae</taxon>
        <taxon>Periconia</taxon>
    </lineage>
</organism>
<protein>
    <submittedName>
        <fullName evidence="2">Uncharacterized protein</fullName>
    </submittedName>
</protein>
<accession>A0A9W4XTA8</accession>
<evidence type="ECO:0000313" key="3">
    <source>
        <dbReference type="Proteomes" id="UP001152607"/>
    </source>
</evidence>
<dbReference type="EMBL" id="CAOQHR010000009">
    <property type="protein sequence ID" value="CAI6339860.1"/>
    <property type="molecule type" value="Genomic_DNA"/>
</dbReference>
<reference evidence="2" key="1">
    <citation type="submission" date="2023-01" db="EMBL/GenBank/DDBJ databases">
        <authorList>
            <person name="Van Ghelder C."/>
            <person name="Rancurel C."/>
        </authorList>
    </citation>
    <scope>NUCLEOTIDE SEQUENCE</scope>
    <source>
        <strain evidence="2">CNCM I-4278</strain>
    </source>
</reference>
<gene>
    <name evidence="2" type="ORF">PDIGIT_LOCUS13024</name>
</gene>
<keyword evidence="1" id="KW-1133">Transmembrane helix</keyword>
<keyword evidence="1" id="KW-0812">Transmembrane</keyword>
<proteinExistence type="predicted"/>